<evidence type="ECO:0000256" key="1">
    <source>
        <dbReference type="SAM" id="Phobius"/>
    </source>
</evidence>
<proteinExistence type="predicted"/>
<dbReference type="GeneID" id="38785264"/>
<protein>
    <recommendedName>
        <fullName evidence="4">SH3 domain-containing protein</fullName>
    </recommendedName>
</protein>
<keyword evidence="1" id="KW-1133">Transmembrane helix</keyword>
<sequence length="277" mass="29926">MSPSFQLFARDGSNSSTLSPTMIAGIVVAAVLVAGCAIWLSIYTYRRRSAAKREDAIGASFLAVRGLVREDEEKGVFPDLEIQGATFSRNRLTPSIVMPEKVVLRAGASRDEIIRHHATEGTLPRPFAPFAAGADGGRNSMRPASTASFLTIDSSSYRTSIMSSRPTSVASFASSDATHKRKVRQLFNPALPDELVVSLGERLSVIQSYDDGWCIVGRDSLMKKGEAELGAVPAWCFLKPVKGLRAERPIRTSSLGVTVVMEGPGSREDVISWSNFS</sequence>
<comment type="caution">
    <text evidence="2">The sequence shown here is derived from an EMBL/GenBank/DDBJ whole genome shotgun (WGS) entry which is preliminary data.</text>
</comment>
<accession>A0A401H1N1</accession>
<evidence type="ECO:0000313" key="2">
    <source>
        <dbReference type="EMBL" id="GBE88347.1"/>
    </source>
</evidence>
<gene>
    <name evidence="2" type="ORF">SCP_1301620</name>
</gene>
<reference evidence="2 3" key="1">
    <citation type="journal article" date="2018" name="Sci. Rep.">
        <title>Genome sequence of the cauliflower mushroom Sparassis crispa (Hanabiratake) and its association with beneficial usage.</title>
        <authorList>
            <person name="Kiyama R."/>
            <person name="Furutani Y."/>
            <person name="Kawaguchi K."/>
            <person name="Nakanishi T."/>
        </authorList>
    </citation>
    <scope>NUCLEOTIDE SEQUENCE [LARGE SCALE GENOMIC DNA]</scope>
</reference>
<dbReference type="OrthoDB" id="5340910at2759"/>
<evidence type="ECO:0008006" key="4">
    <source>
        <dbReference type="Google" id="ProtNLM"/>
    </source>
</evidence>
<name>A0A401H1N1_9APHY</name>
<dbReference type="InterPro" id="IPR036028">
    <property type="entry name" value="SH3-like_dom_sf"/>
</dbReference>
<keyword evidence="3" id="KW-1185">Reference proteome</keyword>
<dbReference type="InParanoid" id="A0A401H1N1"/>
<dbReference type="RefSeq" id="XP_027619260.1">
    <property type="nucleotide sequence ID" value="XM_027763459.1"/>
</dbReference>
<keyword evidence="1" id="KW-0472">Membrane</keyword>
<keyword evidence="1" id="KW-0812">Transmembrane</keyword>
<dbReference type="EMBL" id="BFAD01000013">
    <property type="protein sequence ID" value="GBE88347.1"/>
    <property type="molecule type" value="Genomic_DNA"/>
</dbReference>
<dbReference type="SUPFAM" id="SSF50044">
    <property type="entry name" value="SH3-domain"/>
    <property type="match status" value="1"/>
</dbReference>
<feature type="transmembrane region" description="Helical" evidence="1">
    <location>
        <begin position="20"/>
        <end position="43"/>
    </location>
</feature>
<dbReference type="AlphaFoldDB" id="A0A401H1N1"/>
<evidence type="ECO:0000313" key="3">
    <source>
        <dbReference type="Proteomes" id="UP000287166"/>
    </source>
</evidence>
<organism evidence="2 3">
    <name type="scientific">Sparassis crispa</name>
    <dbReference type="NCBI Taxonomy" id="139825"/>
    <lineage>
        <taxon>Eukaryota</taxon>
        <taxon>Fungi</taxon>
        <taxon>Dikarya</taxon>
        <taxon>Basidiomycota</taxon>
        <taxon>Agaricomycotina</taxon>
        <taxon>Agaricomycetes</taxon>
        <taxon>Polyporales</taxon>
        <taxon>Sparassidaceae</taxon>
        <taxon>Sparassis</taxon>
    </lineage>
</organism>
<dbReference type="Proteomes" id="UP000287166">
    <property type="component" value="Unassembled WGS sequence"/>
</dbReference>
<dbReference type="STRING" id="139825.A0A401H1N1"/>